<dbReference type="InterPro" id="IPR053181">
    <property type="entry name" value="EcdB-like_regulator"/>
</dbReference>
<gene>
    <name evidence="2" type="ORF">BDV26DRAFT_292885</name>
</gene>
<evidence type="ECO:0000256" key="1">
    <source>
        <dbReference type="SAM" id="SignalP"/>
    </source>
</evidence>
<name>A0A5N7B7Q8_9EURO</name>
<feature type="chain" id="PRO_5024787627" evidence="1">
    <location>
        <begin position="20"/>
        <end position="98"/>
    </location>
</feature>
<dbReference type="AlphaFoldDB" id="A0A5N7B7Q8"/>
<proteinExistence type="predicted"/>
<reference evidence="2 3" key="1">
    <citation type="submission" date="2019-04" db="EMBL/GenBank/DDBJ databases">
        <title>Friends and foes A comparative genomics studyof 23 Aspergillus species from section Flavi.</title>
        <authorList>
            <consortium name="DOE Joint Genome Institute"/>
            <person name="Kjaerbolling I."/>
            <person name="Vesth T."/>
            <person name="Frisvad J.C."/>
            <person name="Nybo J.L."/>
            <person name="Theobald S."/>
            <person name="Kildgaard S."/>
            <person name="Isbrandt T."/>
            <person name="Kuo A."/>
            <person name="Sato A."/>
            <person name="Lyhne E.K."/>
            <person name="Kogle M.E."/>
            <person name="Wiebenga A."/>
            <person name="Kun R.S."/>
            <person name="Lubbers R.J."/>
            <person name="Makela M.R."/>
            <person name="Barry K."/>
            <person name="Chovatia M."/>
            <person name="Clum A."/>
            <person name="Daum C."/>
            <person name="Haridas S."/>
            <person name="He G."/>
            <person name="LaButti K."/>
            <person name="Lipzen A."/>
            <person name="Mondo S."/>
            <person name="Riley R."/>
            <person name="Salamov A."/>
            <person name="Simmons B.A."/>
            <person name="Magnuson J.K."/>
            <person name="Henrissat B."/>
            <person name="Mortensen U.H."/>
            <person name="Larsen T.O."/>
            <person name="Devries R.P."/>
            <person name="Grigoriev I.V."/>
            <person name="Machida M."/>
            <person name="Baker S.E."/>
            <person name="Andersen M.R."/>
        </authorList>
    </citation>
    <scope>NUCLEOTIDE SEQUENCE [LARGE SCALE GENOMIC DNA]</scope>
    <source>
        <strain evidence="2 3">IBT 29228</strain>
    </source>
</reference>
<dbReference type="PANTHER" id="PTHR47785">
    <property type="entry name" value="ZN(II)2CYS6 TRANSCRIPTION FACTOR (EUROFUNG)-RELATED-RELATED"/>
    <property type="match status" value="1"/>
</dbReference>
<dbReference type="PANTHER" id="PTHR47785:SF4">
    <property type="entry name" value="ZN(II)2CYS6 TRANSCRIPTION FACTOR (EUROFUNG)"/>
    <property type="match status" value="1"/>
</dbReference>
<keyword evidence="3" id="KW-1185">Reference proteome</keyword>
<dbReference type="OrthoDB" id="5244761at2759"/>
<feature type="signal peptide" evidence="1">
    <location>
        <begin position="1"/>
        <end position="19"/>
    </location>
</feature>
<dbReference type="EMBL" id="ML736218">
    <property type="protein sequence ID" value="KAE8377777.1"/>
    <property type="molecule type" value="Genomic_DNA"/>
</dbReference>
<dbReference type="Proteomes" id="UP000326198">
    <property type="component" value="Unassembled WGS sequence"/>
</dbReference>
<organism evidence="2 3">
    <name type="scientific">Aspergillus bertholletiae</name>
    <dbReference type="NCBI Taxonomy" id="1226010"/>
    <lineage>
        <taxon>Eukaryota</taxon>
        <taxon>Fungi</taxon>
        <taxon>Dikarya</taxon>
        <taxon>Ascomycota</taxon>
        <taxon>Pezizomycotina</taxon>
        <taxon>Eurotiomycetes</taxon>
        <taxon>Eurotiomycetidae</taxon>
        <taxon>Eurotiales</taxon>
        <taxon>Aspergillaceae</taxon>
        <taxon>Aspergillus</taxon>
        <taxon>Aspergillus subgen. Circumdati</taxon>
    </lineage>
</organism>
<evidence type="ECO:0000313" key="3">
    <source>
        <dbReference type="Proteomes" id="UP000326198"/>
    </source>
</evidence>
<evidence type="ECO:0000313" key="2">
    <source>
        <dbReference type="EMBL" id="KAE8377777.1"/>
    </source>
</evidence>
<sequence length="98" mass="10882">MVLGIIRTLLVLSFDGIKGRPVITNIFGTAHAQFGKILVLSATYMSSLSGLVDGAELERLLQRTIKFLLQSHNISPSLRADARILAEVYEKIFRKPQN</sequence>
<protein>
    <submittedName>
        <fullName evidence="2">Uncharacterized protein</fullName>
    </submittedName>
</protein>
<accession>A0A5N7B7Q8</accession>
<keyword evidence="1" id="KW-0732">Signal</keyword>